<accession>A0ABX9DWF7</accession>
<name>A0ABX9DWF7_9BACT</name>
<comment type="caution">
    <text evidence="2">The sequence shown here is derived from an EMBL/GenBank/DDBJ whole genome shotgun (WGS) entry which is preliminary data.</text>
</comment>
<dbReference type="RefSeq" id="WP_006045334.1">
    <property type="nucleotide sequence ID" value="NZ_JABZTQ010000004.1"/>
</dbReference>
<dbReference type="EMBL" id="QLTQ01000002">
    <property type="protein sequence ID" value="RAS47958.1"/>
    <property type="molecule type" value="Genomic_DNA"/>
</dbReference>
<reference evidence="2 3" key="1">
    <citation type="submission" date="2018-06" db="EMBL/GenBank/DDBJ databases">
        <title>Genomic Encyclopedia of Archaeal and Bacterial Type Strains, Phase II (KMG-II): from individual species to whole genera.</title>
        <authorList>
            <person name="Goeker M."/>
        </authorList>
    </citation>
    <scope>NUCLEOTIDE SEQUENCE [LARGE SCALE GENOMIC DNA]</scope>
    <source>
        <strain evidence="2 3">DSM 18710</strain>
    </source>
</reference>
<organism evidence="2 3">
    <name type="scientific">Prevotella pallens</name>
    <dbReference type="NCBI Taxonomy" id="60133"/>
    <lineage>
        <taxon>Bacteria</taxon>
        <taxon>Pseudomonadati</taxon>
        <taxon>Bacteroidota</taxon>
        <taxon>Bacteroidia</taxon>
        <taxon>Bacteroidales</taxon>
        <taxon>Prevotellaceae</taxon>
        <taxon>Prevotella</taxon>
    </lineage>
</organism>
<gene>
    <name evidence="2" type="ORF">BC673_10210</name>
</gene>
<feature type="region of interest" description="Disordered" evidence="1">
    <location>
        <begin position="29"/>
        <end position="52"/>
    </location>
</feature>
<keyword evidence="3" id="KW-1185">Reference proteome</keyword>
<proteinExistence type="predicted"/>
<dbReference type="Proteomes" id="UP000249852">
    <property type="component" value="Unassembled WGS sequence"/>
</dbReference>
<evidence type="ECO:0000256" key="1">
    <source>
        <dbReference type="SAM" id="MobiDB-lite"/>
    </source>
</evidence>
<evidence type="ECO:0000313" key="3">
    <source>
        <dbReference type="Proteomes" id="UP000249852"/>
    </source>
</evidence>
<evidence type="ECO:0000313" key="2">
    <source>
        <dbReference type="EMBL" id="RAS47958.1"/>
    </source>
</evidence>
<feature type="compositionally biased region" description="Acidic residues" evidence="1">
    <location>
        <begin position="38"/>
        <end position="52"/>
    </location>
</feature>
<protein>
    <submittedName>
        <fullName evidence="2">Uncharacterized protein</fullName>
    </submittedName>
</protein>
<sequence>MKRKEYTMPNSEVVVLQLSNEYLERTLAGQSKVPVGGETDDDDEDPEVDDMY</sequence>